<feature type="compositionally biased region" description="Basic and acidic residues" evidence="11">
    <location>
        <begin position="382"/>
        <end position="400"/>
    </location>
</feature>
<keyword evidence="4 10" id="KW-0256">Endoplasmic reticulum</keyword>
<feature type="compositionally biased region" description="Low complexity" evidence="11">
    <location>
        <begin position="1542"/>
        <end position="1558"/>
    </location>
</feature>
<comment type="similarity">
    <text evidence="2 10">Belongs to the SEC16 family.</text>
</comment>
<feature type="region of interest" description="Disordered" evidence="11">
    <location>
        <begin position="1540"/>
        <end position="1586"/>
    </location>
</feature>
<feature type="compositionally biased region" description="Low complexity" evidence="11">
    <location>
        <begin position="1890"/>
        <end position="1904"/>
    </location>
</feature>
<evidence type="ECO:0000313" key="16">
    <source>
        <dbReference type="Proteomes" id="UP001302126"/>
    </source>
</evidence>
<dbReference type="GO" id="GO:0070973">
    <property type="term" value="P:protein localization to endoplasmic reticulum exit site"/>
    <property type="evidence" value="ECO:0007669"/>
    <property type="project" value="TreeGrafter"/>
</dbReference>
<feature type="domain" description="Sec16 Sec23-binding" evidence="12">
    <location>
        <begin position="1180"/>
        <end position="1483"/>
    </location>
</feature>
<dbReference type="PANTHER" id="PTHR13402">
    <property type="entry name" value="RGPR-RELATED"/>
    <property type="match status" value="1"/>
</dbReference>
<comment type="subcellular location">
    <subcellularLocation>
        <location evidence="1">Endoplasmic reticulum membrane</location>
        <topology evidence="1">Peripheral membrane protein</topology>
        <orientation evidence="1">Cytoplasmic side</orientation>
    </subcellularLocation>
</comment>
<evidence type="ECO:0000256" key="2">
    <source>
        <dbReference type="ARBA" id="ARBA00005927"/>
    </source>
</evidence>
<dbReference type="GO" id="GO:0007030">
    <property type="term" value="P:Golgi organization"/>
    <property type="evidence" value="ECO:0007669"/>
    <property type="project" value="TreeGrafter"/>
</dbReference>
<feature type="compositionally biased region" description="Acidic residues" evidence="11">
    <location>
        <begin position="401"/>
        <end position="413"/>
    </location>
</feature>
<organism evidence="15 16">
    <name type="scientific">Podospora australis</name>
    <dbReference type="NCBI Taxonomy" id="1536484"/>
    <lineage>
        <taxon>Eukaryota</taxon>
        <taxon>Fungi</taxon>
        <taxon>Dikarya</taxon>
        <taxon>Ascomycota</taxon>
        <taxon>Pezizomycotina</taxon>
        <taxon>Sordariomycetes</taxon>
        <taxon>Sordariomycetidae</taxon>
        <taxon>Sordariales</taxon>
        <taxon>Podosporaceae</taxon>
        <taxon>Podospora</taxon>
    </lineage>
</organism>
<evidence type="ECO:0000256" key="11">
    <source>
        <dbReference type="SAM" id="MobiDB-lite"/>
    </source>
</evidence>
<feature type="compositionally biased region" description="Pro residues" evidence="11">
    <location>
        <begin position="602"/>
        <end position="615"/>
    </location>
</feature>
<feature type="compositionally biased region" description="Pro residues" evidence="11">
    <location>
        <begin position="494"/>
        <end position="503"/>
    </location>
</feature>
<feature type="compositionally biased region" description="Polar residues" evidence="11">
    <location>
        <begin position="27"/>
        <end position="37"/>
    </location>
</feature>
<evidence type="ECO:0000259" key="13">
    <source>
        <dbReference type="Pfam" id="PF12932"/>
    </source>
</evidence>
<dbReference type="GO" id="GO:0005789">
    <property type="term" value="C:endoplasmic reticulum membrane"/>
    <property type="evidence" value="ECO:0007669"/>
    <property type="project" value="UniProtKB-SubCell"/>
</dbReference>
<feature type="compositionally biased region" description="Low complexity" evidence="11">
    <location>
        <begin position="504"/>
        <end position="520"/>
    </location>
</feature>
<feature type="compositionally biased region" description="Basic and acidic residues" evidence="11">
    <location>
        <begin position="62"/>
        <end position="72"/>
    </location>
</feature>
<dbReference type="InterPro" id="IPR024468">
    <property type="entry name" value="Sec16_N"/>
</dbReference>
<dbReference type="Pfam" id="PF12931">
    <property type="entry name" value="TPR_Sec16"/>
    <property type="match status" value="1"/>
</dbReference>
<dbReference type="PANTHER" id="PTHR13402:SF6">
    <property type="entry name" value="SECRETORY 16, ISOFORM I"/>
    <property type="match status" value="1"/>
</dbReference>
<comment type="function">
    <text evidence="9 10">Involved in the initiation of assembly of the COPII coat required for the formation of transport vesicles from the endoplasmic reticulum (ER) and the selection of cargo molecules. Also involved in autophagy.</text>
</comment>
<dbReference type="InterPro" id="IPR024340">
    <property type="entry name" value="Sec16_CCD"/>
</dbReference>
<evidence type="ECO:0000256" key="1">
    <source>
        <dbReference type="ARBA" id="ARBA00004397"/>
    </source>
</evidence>
<evidence type="ECO:0000256" key="6">
    <source>
        <dbReference type="ARBA" id="ARBA00022927"/>
    </source>
</evidence>
<sequence>MFSDAPSASWHPAMMPNSSADLPPQSLPAQVTSSASPKPNPVRDDDLGISEQEGGGFTIDRYGAEYVHDKNSGPDGWFPDYGTSSSWTPEVKKEDVPEPAPEPEAASPVEHPEHSGQPDPVAPAVPTEDTHQEDQNESNTASKHLSTMSFARTVSSEITWNDDDDDAEWGLPPADPDPFKFLPDSGRTNSFPIPAPLEPEAPPVVEQPRPSNEAEDLIREIEREEDNEKAANGFEDGFGDEHGTQYAGGNLGGTAEEALEARFDEGLPLIPSAEQTAPQQGDVEGGQSGHDLFGADAAGEEDDFFSQVQNNEAVQQDDFQPQPLERKSTMDVLNSLDVGAHKSGFVSLEETLEEAEPEAEATHQQQQDVHEAEGETSAVAQDEPKAEKTEDLDAKWKEMFGDEEEEEFLADEETTPKEIDAAAFLPSDDESLLDDDTETEAPVSSGYQPTPITTAPAANGQYLPAAQTPTVSAYTPAPAVSPYVPTGSSITPTPGNPYLPPAPALTTLPPAVAPYAVPATSAPPAPPPYGYGARPAPLQEKTKAQSFVDKAKGGYTSPYDLPMEVVKPKRRAQPLRNTSAPIPPAQVMPPPPRSASLQSHSFPPPPVSAAAPPPASSSRPGSSQAAQAHPPASKPSHEGFFEDLPVVTKPRPASRNKSLPSPSQPSPYGPPPPHSAPAYPVPPPMTHQVAPPPAPLAAVTGETHPEIPALVAPPRVNPYAALPSNGGLVPAPAATTSARYSPAPPGAPPAAGAPPPALSRYSPAPPSRQPSGAYAPNPTASAPPILPHQPRTSSPLAHFEITHERSRAHASPMSQVEGSGAEKRSVSSLYDSRLQRVPSLPPTREVEEEDAPSQIVPSPRQGMLSPPMSPPESRYAPSMSMRQTPPPLHPGQSVLSPPKRAMSSHSPLGPSPEFAPPPRSQTQSPGALYGNRIAKPVEPPIPRPSSVQDLTSPKAPTGYMPLGTAAPAPATTASRSRGFSLNMNVIPPTDGREHDPLQRWRGAPLISWGVGGMMVTMFPKEVPRYGMNSNMPAVVRSPGEVKVKNAKDIVPLEERLAKFPGPLKGKSKKKEAVSWLSAGIETLERAVPNNMGMHSCLSHDDKRTVERLLLWKILRVFVENDGVLEGNPVVEKAVRELLSPPAPTDAAVPYMNGLGGMGVSDSPVTSMRSDAVDSSTIEKIRQHLLGGESEKAVWAAADQRLWGHALLLSNALAPNLYKQVAHEFIKKEVNYSGHNNESLAALYEVLSGNHEETVDELVPAHARAGFQLVAKEPGVAPSKDAMEGLDKWRETLSLILSNRSTGDAQAINSLGTLLSGYGRAEAAHICFLFARNNTIFGGLDDPNSNFVLVGSDHKRQAEQFAKEIEPLLLSEVYEYGQSLAGGSNVAVTNPHLAAYKLQHAYALAEYGFRDKALQYCEAIATAITAQTKRSPYHHHILENAVEDLMKRLRSAPKEESSSWIPKPSMNKVSDSMWNRFNKFVAGDDNEASGQGSTGDNAESGPFARMAGGTPSISRSPSSSNLETFGAAVPSYGMPTAPVSNGPVAASAPPTRAASRYAPGAAQPAAGSNNPYAPRSSMERTSSELNRGSFEYSRRSLDLQAGNAGTYSPGRSASPAQPYTPYSAGFSSSQESPRHPPPQQQPPQPSATTPGYQPYGYPGAPTNGTAPDAGSTTPAADSQGFKPSNQAPETSGYQPPSYGYEPPSFTPYEAPAQEEKKVASDEATGNSSFEPPSYQPYGYEPPSYEPDSTPADDNGDSSDEKPKPKKKGIMYDDEDDFPIPKPATKAADKSKEEKDRENAEMFRKAVEEDAKRAEAAKQAKKGWGFTSWFGGKKDTMPTDSNASGTPNKPIRAKLGEANSFHYDPELKRWVNKNGNPDDNVKKATPPPPKSAPRSASSSPSFPPSSLGQGPDGRASAPPAGPPRVASTSGGGLSPGLSPAGSPGLGPSGSGAPPPPGPVAMLRSASNTSTASAPPASRPTTSLSTSSSIDDLLGAAGPRRPGAKKPRKSARYVDVMTK</sequence>
<feature type="compositionally biased region" description="Polar residues" evidence="11">
    <location>
        <begin position="1836"/>
        <end position="1845"/>
    </location>
</feature>
<dbReference type="GO" id="GO:0016192">
    <property type="term" value="P:vesicle-mediated transport"/>
    <property type="evidence" value="ECO:0007669"/>
    <property type="project" value="UniProtKB-KW"/>
</dbReference>
<reference evidence="15" key="1">
    <citation type="journal article" date="2023" name="Mol. Phylogenet. Evol.">
        <title>Genome-scale phylogeny and comparative genomics of the fungal order Sordariales.</title>
        <authorList>
            <person name="Hensen N."/>
            <person name="Bonometti L."/>
            <person name="Westerberg I."/>
            <person name="Brannstrom I.O."/>
            <person name="Guillou S."/>
            <person name="Cros-Aarteil S."/>
            <person name="Calhoun S."/>
            <person name="Haridas S."/>
            <person name="Kuo A."/>
            <person name="Mondo S."/>
            <person name="Pangilinan J."/>
            <person name="Riley R."/>
            <person name="LaButti K."/>
            <person name="Andreopoulos B."/>
            <person name="Lipzen A."/>
            <person name="Chen C."/>
            <person name="Yan M."/>
            <person name="Daum C."/>
            <person name="Ng V."/>
            <person name="Clum A."/>
            <person name="Steindorff A."/>
            <person name="Ohm R.A."/>
            <person name="Martin F."/>
            <person name="Silar P."/>
            <person name="Natvig D.O."/>
            <person name="Lalanne C."/>
            <person name="Gautier V."/>
            <person name="Ament-Velasquez S.L."/>
            <person name="Kruys A."/>
            <person name="Hutchinson M.I."/>
            <person name="Powell A.J."/>
            <person name="Barry K."/>
            <person name="Miller A.N."/>
            <person name="Grigoriev I.V."/>
            <person name="Debuchy R."/>
            <person name="Gladieux P."/>
            <person name="Hiltunen Thoren M."/>
            <person name="Johannesson H."/>
        </authorList>
    </citation>
    <scope>NUCLEOTIDE SEQUENCE</scope>
    <source>
        <strain evidence="15">PSN309</strain>
    </source>
</reference>
<feature type="compositionally biased region" description="Low complexity" evidence="11">
    <location>
        <begin position="1510"/>
        <end position="1519"/>
    </location>
</feature>
<feature type="compositionally biased region" description="Polar residues" evidence="11">
    <location>
        <begin position="1669"/>
        <end position="1693"/>
    </location>
</feature>
<dbReference type="Proteomes" id="UP001302126">
    <property type="component" value="Unassembled WGS sequence"/>
</dbReference>
<feature type="compositionally biased region" description="Polar residues" evidence="11">
    <location>
        <begin position="306"/>
        <end position="319"/>
    </location>
</feature>
<feature type="compositionally biased region" description="Low complexity" evidence="11">
    <location>
        <begin position="1911"/>
        <end position="1925"/>
    </location>
</feature>
<feature type="compositionally biased region" description="Polar residues" evidence="11">
    <location>
        <begin position="1602"/>
        <end position="1616"/>
    </location>
</feature>
<evidence type="ECO:0000259" key="12">
    <source>
        <dbReference type="Pfam" id="PF12931"/>
    </source>
</evidence>
<dbReference type="CDD" id="cd09233">
    <property type="entry name" value="ACE1-Sec16-like"/>
    <property type="match status" value="1"/>
</dbReference>
<feature type="compositionally biased region" description="Pro residues" evidence="11">
    <location>
        <begin position="742"/>
        <end position="768"/>
    </location>
</feature>
<keyword evidence="16" id="KW-1185">Reference proteome</keyword>
<feature type="compositionally biased region" description="Basic and acidic residues" evidence="11">
    <location>
        <begin position="1785"/>
        <end position="1816"/>
    </location>
</feature>
<name>A0AAN6X0G7_9PEZI</name>
<feature type="region of interest" description="Disordered" evidence="11">
    <location>
        <begin position="1482"/>
        <end position="1521"/>
    </location>
</feature>
<feature type="compositionally biased region" description="Low complexity" evidence="11">
    <location>
        <begin position="1645"/>
        <end position="1661"/>
    </location>
</feature>
<feature type="compositionally biased region" description="Low complexity" evidence="11">
    <location>
        <begin position="616"/>
        <end position="631"/>
    </location>
</feature>
<feature type="compositionally biased region" description="Polar residues" evidence="11">
    <location>
        <begin position="1487"/>
        <end position="1496"/>
    </location>
</feature>
<feature type="domain" description="Sec16 central conserved" evidence="13">
    <location>
        <begin position="1003"/>
        <end position="1122"/>
    </location>
</feature>
<evidence type="ECO:0000256" key="7">
    <source>
        <dbReference type="ARBA" id="ARBA00023006"/>
    </source>
</evidence>
<evidence type="ECO:0000259" key="14">
    <source>
        <dbReference type="Pfam" id="PF12935"/>
    </source>
</evidence>
<dbReference type="GO" id="GO:0012507">
    <property type="term" value="C:ER to Golgi transport vesicle membrane"/>
    <property type="evidence" value="ECO:0007669"/>
    <property type="project" value="TreeGrafter"/>
</dbReference>
<dbReference type="FunFam" id="1.25.40.1030:FF:000008">
    <property type="entry name" value="Protein transport protein sec16"/>
    <property type="match status" value="1"/>
</dbReference>
<evidence type="ECO:0000256" key="5">
    <source>
        <dbReference type="ARBA" id="ARBA00022892"/>
    </source>
</evidence>
<accession>A0AAN6X0G7</accession>
<feature type="region of interest" description="Disordered" evidence="11">
    <location>
        <begin position="716"/>
        <end position="959"/>
    </location>
</feature>
<evidence type="ECO:0000256" key="9">
    <source>
        <dbReference type="ARBA" id="ARBA00024687"/>
    </source>
</evidence>
<dbReference type="InterPro" id="IPR024298">
    <property type="entry name" value="Sec16_Sec23-bd"/>
</dbReference>
<evidence type="ECO:0000313" key="15">
    <source>
        <dbReference type="EMBL" id="KAK4191366.1"/>
    </source>
</evidence>
<dbReference type="Gene3D" id="1.25.40.1030">
    <property type="match status" value="1"/>
</dbReference>
<feature type="region of interest" description="Disordered" evidence="11">
    <location>
        <begin position="1600"/>
        <end position="2016"/>
    </location>
</feature>
<gene>
    <name evidence="15" type="ORF">QBC35DRAFT_401515</name>
</gene>
<keyword evidence="3 10" id="KW-0813">Transport</keyword>
<feature type="compositionally biased region" description="Pro residues" evidence="11">
    <location>
        <begin position="581"/>
        <end position="593"/>
    </location>
</feature>
<dbReference type="Pfam" id="PF12932">
    <property type="entry name" value="Sec16"/>
    <property type="match status" value="1"/>
</dbReference>
<evidence type="ECO:0000256" key="4">
    <source>
        <dbReference type="ARBA" id="ARBA00022824"/>
    </source>
</evidence>
<keyword evidence="6 10" id="KW-0653">Protein transport</keyword>
<reference evidence="15" key="2">
    <citation type="submission" date="2023-05" db="EMBL/GenBank/DDBJ databases">
        <authorList>
            <consortium name="Lawrence Berkeley National Laboratory"/>
            <person name="Steindorff A."/>
            <person name="Hensen N."/>
            <person name="Bonometti L."/>
            <person name="Westerberg I."/>
            <person name="Brannstrom I.O."/>
            <person name="Guillou S."/>
            <person name="Cros-Aarteil S."/>
            <person name="Calhoun S."/>
            <person name="Haridas S."/>
            <person name="Kuo A."/>
            <person name="Mondo S."/>
            <person name="Pangilinan J."/>
            <person name="Riley R."/>
            <person name="Labutti K."/>
            <person name="Andreopoulos B."/>
            <person name="Lipzen A."/>
            <person name="Chen C."/>
            <person name="Yanf M."/>
            <person name="Daum C."/>
            <person name="Ng V."/>
            <person name="Clum A."/>
            <person name="Ohm R."/>
            <person name="Martin F."/>
            <person name="Silar P."/>
            <person name="Natvig D."/>
            <person name="Lalanne C."/>
            <person name="Gautier V."/>
            <person name="Ament-Velasquez S.L."/>
            <person name="Kruys A."/>
            <person name="Hutchinson M.I."/>
            <person name="Powell A.J."/>
            <person name="Barry K."/>
            <person name="Miller A.N."/>
            <person name="Grigoriev I.V."/>
            <person name="Debuchy R."/>
            <person name="Gladieux P."/>
            <person name="Thoren M.H."/>
            <person name="Johannesson H."/>
        </authorList>
    </citation>
    <scope>NUCLEOTIDE SEQUENCE</scope>
    <source>
        <strain evidence="15">PSN309</strain>
    </source>
</reference>
<keyword evidence="5 10" id="KW-0931">ER-Golgi transport</keyword>
<protein>
    <recommendedName>
        <fullName evidence="10">Protein transport protein sec16</fullName>
    </recommendedName>
</protein>
<proteinExistence type="inferred from homology"/>
<evidence type="ECO:0000256" key="10">
    <source>
        <dbReference type="RuleBase" id="RU364101"/>
    </source>
</evidence>
<keyword evidence="8 10" id="KW-0472">Membrane</keyword>
<feature type="compositionally biased region" description="Acidic residues" evidence="11">
    <location>
        <begin position="427"/>
        <end position="439"/>
    </location>
</feature>
<feature type="region of interest" description="Disordered" evidence="11">
    <location>
        <begin position="344"/>
        <end position="701"/>
    </location>
</feature>
<dbReference type="GO" id="GO:0070971">
    <property type="term" value="C:endoplasmic reticulum exit site"/>
    <property type="evidence" value="ECO:0007669"/>
    <property type="project" value="TreeGrafter"/>
</dbReference>
<feature type="compositionally biased region" description="Low complexity" evidence="11">
    <location>
        <begin position="1962"/>
        <end position="1986"/>
    </location>
</feature>
<comment type="caution">
    <text evidence="15">The sequence shown here is derived from an EMBL/GenBank/DDBJ whole genome shotgun (WGS) entry which is preliminary data.</text>
</comment>
<feature type="domain" description="Sec16 N-terminal" evidence="14">
    <location>
        <begin position="256"/>
        <end position="485"/>
    </location>
</feature>
<feature type="compositionally biased region" description="Pro residues" evidence="11">
    <location>
        <begin position="909"/>
        <end position="919"/>
    </location>
</feature>
<feature type="compositionally biased region" description="Pro residues" evidence="11">
    <location>
        <begin position="662"/>
        <end position="695"/>
    </location>
</feature>
<feature type="compositionally biased region" description="Acidic residues" evidence="11">
    <location>
        <begin position="350"/>
        <end position="359"/>
    </location>
</feature>
<feature type="region of interest" description="Disordered" evidence="11">
    <location>
        <begin position="1"/>
        <end position="332"/>
    </location>
</feature>
<keyword evidence="7 10" id="KW-0072">Autophagy</keyword>
<feature type="compositionally biased region" description="Basic and acidic residues" evidence="11">
    <location>
        <begin position="216"/>
        <end position="229"/>
    </location>
</feature>
<dbReference type="GO" id="GO:0006914">
    <property type="term" value="P:autophagy"/>
    <property type="evidence" value="ECO:0007669"/>
    <property type="project" value="UniProtKB-KW"/>
</dbReference>
<feature type="compositionally biased region" description="Pro residues" evidence="11">
    <location>
        <begin position="1634"/>
        <end position="1644"/>
    </location>
</feature>
<feature type="compositionally biased region" description="Basic residues" evidence="11">
    <location>
        <begin position="1999"/>
        <end position="2008"/>
    </location>
</feature>
<feature type="compositionally biased region" description="Pro residues" evidence="11">
    <location>
        <begin position="193"/>
        <end position="202"/>
    </location>
</feature>
<dbReference type="GO" id="GO:0015031">
    <property type="term" value="P:protein transport"/>
    <property type="evidence" value="ECO:0007669"/>
    <property type="project" value="UniProtKB-KW"/>
</dbReference>
<dbReference type="EMBL" id="MU864359">
    <property type="protein sequence ID" value="KAK4191366.1"/>
    <property type="molecule type" value="Genomic_DNA"/>
</dbReference>
<feature type="compositionally biased region" description="Polar residues" evidence="11">
    <location>
        <begin position="137"/>
        <end position="159"/>
    </location>
</feature>
<evidence type="ECO:0000256" key="8">
    <source>
        <dbReference type="ARBA" id="ARBA00023136"/>
    </source>
</evidence>
<evidence type="ECO:0000256" key="3">
    <source>
        <dbReference type="ARBA" id="ARBA00022448"/>
    </source>
</evidence>
<dbReference type="Pfam" id="PF12935">
    <property type="entry name" value="Sec16_N"/>
    <property type="match status" value="1"/>
</dbReference>